<sequence length="165" mass="18771">MKQLWAPWRLEYIVGDKDVPEEECVFCLAEAPDDDRRRLVLHRGQHAFVIMNKYPYTNGHLMVAPYRHTADPGGLSEAEALDMHRLLVLCRSVLQEQIAPEGFNVGMNLGRVAGAGIVDHLHLHIVPRWNGDTNFMPVFADVRVIPQHLEATFDHLAQGFSRRDP</sequence>
<evidence type="ECO:0000259" key="5">
    <source>
        <dbReference type="PROSITE" id="PS51084"/>
    </source>
</evidence>
<dbReference type="InterPro" id="IPR011146">
    <property type="entry name" value="HIT-like"/>
</dbReference>
<feature type="binding site" evidence="3">
    <location>
        <position position="124"/>
    </location>
    <ligand>
        <name>substrate</name>
    </ligand>
</feature>
<dbReference type="Proteomes" id="UP000057158">
    <property type="component" value="Chromosome"/>
</dbReference>
<feature type="binding site" evidence="3">
    <location>
        <position position="52"/>
    </location>
    <ligand>
        <name>substrate</name>
    </ligand>
</feature>
<dbReference type="KEGG" id="des:DSOUD_2059"/>
<evidence type="ECO:0000256" key="2">
    <source>
        <dbReference type="PIRSR" id="PIRSR639383-1"/>
    </source>
</evidence>
<dbReference type="GO" id="GO:0016787">
    <property type="term" value="F:hydrolase activity"/>
    <property type="evidence" value="ECO:0007669"/>
    <property type="project" value="UniProtKB-KW"/>
</dbReference>
<dbReference type="GO" id="GO:0000166">
    <property type="term" value="F:nucleotide binding"/>
    <property type="evidence" value="ECO:0007669"/>
    <property type="project" value="UniProtKB-KW"/>
</dbReference>
<proteinExistence type="predicted"/>
<dbReference type="STRING" id="1603606.DSOUD_2059"/>
<reference evidence="6 7" key="1">
    <citation type="submission" date="2015-07" db="EMBL/GenBank/DDBJ databases">
        <title>Isolation and Genomic Characterization of a Novel Halophilic Metal-Reducing Deltaproteobacterium from the Deep Subsurface.</title>
        <authorList>
            <person name="Badalamenti J.P."/>
            <person name="Summers Z.M."/>
            <person name="Gralnick J.A."/>
            <person name="Bond D.R."/>
        </authorList>
    </citation>
    <scope>NUCLEOTIDE SEQUENCE [LARGE SCALE GENOMIC DNA]</scope>
    <source>
        <strain evidence="6 7">WTL</strain>
    </source>
</reference>
<dbReference type="InterPro" id="IPR036265">
    <property type="entry name" value="HIT-like_sf"/>
</dbReference>
<dbReference type="PANTHER" id="PTHR42997:SF1">
    <property type="entry name" value="AP-4-A PHOSPHORYLASE"/>
    <property type="match status" value="1"/>
</dbReference>
<feature type="domain" description="HIT" evidence="5">
    <location>
        <begin position="25"/>
        <end position="135"/>
    </location>
</feature>
<evidence type="ECO:0000256" key="3">
    <source>
        <dbReference type="PIRSR" id="PIRSR639383-2"/>
    </source>
</evidence>
<dbReference type="SUPFAM" id="SSF54197">
    <property type="entry name" value="HIT-like"/>
    <property type="match status" value="1"/>
</dbReference>
<accession>A0A0M4D340</accession>
<keyword evidence="1" id="KW-0547">Nucleotide-binding</keyword>
<evidence type="ECO:0000256" key="4">
    <source>
        <dbReference type="PROSITE-ProRule" id="PRU00464"/>
    </source>
</evidence>
<dbReference type="RefSeq" id="WP_053550888.1">
    <property type="nucleotide sequence ID" value="NZ_CP010802.1"/>
</dbReference>
<organism evidence="6 7">
    <name type="scientific">Desulfuromonas soudanensis</name>
    <dbReference type="NCBI Taxonomy" id="1603606"/>
    <lineage>
        <taxon>Bacteria</taxon>
        <taxon>Pseudomonadati</taxon>
        <taxon>Thermodesulfobacteriota</taxon>
        <taxon>Desulfuromonadia</taxon>
        <taxon>Desulfuromonadales</taxon>
        <taxon>Desulfuromonadaceae</taxon>
        <taxon>Desulfuromonas</taxon>
    </lineage>
</organism>
<dbReference type="Pfam" id="PF01230">
    <property type="entry name" value="HIT"/>
    <property type="match status" value="1"/>
</dbReference>
<feature type="active site" description="Tele-AMP-histidine intermediate" evidence="2">
    <location>
        <position position="122"/>
    </location>
</feature>
<dbReference type="PANTHER" id="PTHR42997">
    <property type="entry name" value="HIT FAMILY HYDROLASE"/>
    <property type="match status" value="1"/>
</dbReference>
<gene>
    <name evidence="6" type="ORF">DSOUD_2059</name>
</gene>
<dbReference type="PATRIC" id="fig|1603606.3.peg.2225"/>
<dbReference type="Gene3D" id="3.30.428.10">
    <property type="entry name" value="HIT-like"/>
    <property type="match status" value="1"/>
</dbReference>
<evidence type="ECO:0000313" key="6">
    <source>
        <dbReference type="EMBL" id="ALC16826.1"/>
    </source>
</evidence>
<dbReference type="InterPro" id="IPR052908">
    <property type="entry name" value="AP-4-A_phosphorylase"/>
</dbReference>
<name>A0A0M4D340_9BACT</name>
<dbReference type="OrthoDB" id="9784774at2"/>
<evidence type="ECO:0000313" key="7">
    <source>
        <dbReference type="Proteomes" id="UP000057158"/>
    </source>
</evidence>
<keyword evidence="7" id="KW-1185">Reference proteome</keyword>
<dbReference type="AlphaFoldDB" id="A0A0M4D340"/>
<evidence type="ECO:0000256" key="1">
    <source>
        <dbReference type="ARBA" id="ARBA00022741"/>
    </source>
</evidence>
<feature type="short sequence motif" description="Histidine triad motif" evidence="4">
    <location>
        <begin position="120"/>
        <end position="124"/>
    </location>
</feature>
<dbReference type="EMBL" id="CP010802">
    <property type="protein sequence ID" value="ALC16826.1"/>
    <property type="molecule type" value="Genomic_DNA"/>
</dbReference>
<feature type="binding site" evidence="3">
    <location>
        <begin position="114"/>
        <end position="118"/>
    </location>
    <ligand>
        <name>substrate</name>
    </ligand>
</feature>
<dbReference type="PROSITE" id="PS51084">
    <property type="entry name" value="HIT_2"/>
    <property type="match status" value="1"/>
</dbReference>
<protein>
    <submittedName>
        <fullName evidence="6">HIT family hydrolase</fullName>
    </submittedName>
</protein>
<keyword evidence="6" id="KW-0378">Hydrolase</keyword>
<dbReference type="CDD" id="cd01275">
    <property type="entry name" value="FHIT"/>
    <property type="match status" value="1"/>
</dbReference>
<dbReference type="InterPro" id="IPR039383">
    <property type="entry name" value="FHIT"/>
</dbReference>